<dbReference type="PROSITE" id="PS50252">
    <property type="entry name" value="TBOX_3"/>
    <property type="match status" value="1"/>
</dbReference>
<keyword evidence="4" id="KW-0804">Transcription</keyword>
<organism evidence="9 10">
    <name type="scientific">Acrobeloides nanus</name>
    <dbReference type="NCBI Taxonomy" id="290746"/>
    <lineage>
        <taxon>Eukaryota</taxon>
        <taxon>Metazoa</taxon>
        <taxon>Ecdysozoa</taxon>
        <taxon>Nematoda</taxon>
        <taxon>Chromadorea</taxon>
        <taxon>Rhabditida</taxon>
        <taxon>Tylenchina</taxon>
        <taxon>Cephalobomorpha</taxon>
        <taxon>Cephaloboidea</taxon>
        <taxon>Cephalobidae</taxon>
        <taxon>Acrobeloides</taxon>
    </lineage>
</organism>
<feature type="compositionally biased region" description="Polar residues" evidence="7">
    <location>
        <begin position="48"/>
        <end position="58"/>
    </location>
</feature>
<evidence type="ECO:0000256" key="1">
    <source>
        <dbReference type="ARBA" id="ARBA00004123"/>
    </source>
</evidence>
<dbReference type="InterPro" id="IPR001699">
    <property type="entry name" value="TF_T-box"/>
</dbReference>
<reference evidence="10" key="1">
    <citation type="submission" date="2022-11" db="UniProtKB">
        <authorList>
            <consortium name="WormBaseParasite"/>
        </authorList>
    </citation>
    <scope>IDENTIFICATION</scope>
</reference>
<evidence type="ECO:0000256" key="5">
    <source>
        <dbReference type="ARBA" id="ARBA00023242"/>
    </source>
</evidence>
<dbReference type="GO" id="GO:0045893">
    <property type="term" value="P:positive regulation of DNA-templated transcription"/>
    <property type="evidence" value="ECO:0007669"/>
    <property type="project" value="InterPro"/>
</dbReference>
<feature type="region of interest" description="Disordered" evidence="7">
    <location>
        <begin position="29"/>
        <end position="62"/>
    </location>
</feature>
<evidence type="ECO:0000256" key="7">
    <source>
        <dbReference type="SAM" id="MobiDB-lite"/>
    </source>
</evidence>
<dbReference type="InterPro" id="IPR046360">
    <property type="entry name" value="T-box_DNA-bd"/>
</dbReference>
<sequence length="828" mass="93710">MEDILKVSEPISPSKFSIDYLLAPKRDQTHISNTRRNKNRHPKKSLNILDNSLGNESESNNDEVVAKMPKLMPLKEEEMHPGLRNAQIRLEGAALWRRFNNLGTEMIVTKSGRRMFPTLQVTLSGLESALSYSLMVDFNSVDKKRYRYSFHQSKWVIAGPGEAELPCRVHMHSDSPAVGAHWMKQVVSFDKIKLTNNQLDQNGHIIVNSMHRYVPNFYIIIHDKNFENRVCRKSFSFPETTFMAVTAYQNHRITELKIESNPFAKGFRECDLDDMAGLAGTLVRVLKAVNSSRWTSEVALTQSRLIVLQTLLECLNEAEPTSSRNVERECCMKNVLDGTVLEKATAIVARVGSLHSGLMLTRLETALISLTREEVEEEQTDFALSQLNLMSNVTFNTEALVRIINQINHHWPVKKEHLEAICNMLSSVLWKWIEGNSTEFSSLQHSANCQMSEACDGLFLSMNTPEIKRRGICWPVQMLLIAVSPCSLESIARLDTDSINLPHIVVTKRQFVDTIVSSVQSCHNAGRTIWSSQLQYACHAAVNLCKCATYVNLSDFFVFNVVQQLIEHVKAVLLSPSRPREIERSVLVDCFVSLFRLKFDNDVFRVCLSSSQSVLQLVLVESLYIISTQSRLHWWPKIDMVMSRSEQLRVLLMSVIEKVIEHDPLNSSSGHLPVSVSRSWQKMSGKLKAERVSASASPTPYDQCSQQALLIAILKLVAAQPTLLIRQRGKEDEDCVESVVSALVLLIDHPNLHTEAMQALLALHSVIPQWNSQSPKNAMQTFFSVSSHMLFSVCQKLLHFQIPNAENVITWLKAIIQYSKTLISFPKT</sequence>
<evidence type="ECO:0000313" key="9">
    <source>
        <dbReference type="Proteomes" id="UP000887540"/>
    </source>
</evidence>
<evidence type="ECO:0000259" key="8">
    <source>
        <dbReference type="PROSITE" id="PS50252"/>
    </source>
</evidence>
<dbReference type="WBParaSite" id="ACRNAN_Path_1129.g4368.t1">
    <property type="protein sequence ID" value="ACRNAN_Path_1129.g4368.t1"/>
    <property type="gene ID" value="ACRNAN_Path_1129.g4368"/>
</dbReference>
<evidence type="ECO:0000313" key="10">
    <source>
        <dbReference type="WBParaSite" id="ACRNAN_Path_1129.g4368.t1"/>
    </source>
</evidence>
<evidence type="ECO:0000256" key="4">
    <source>
        <dbReference type="ARBA" id="ARBA00023163"/>
    </source>
</evidence>
<dbReference type="Proteomes" id="UP000887540">
    <property type="component" value="Unplaced"/>
</dbReference>
<dbReference type="SMART" id="SM00425">
    <property type="entry name" value="TBOX"/>
    <property type="match status" value="1"/>
</dbReference>
<dbReference type="PROSITE" id="PS01283">
    <property type="entry name" value="TBOX_1"/>
    <property type="match status" value="1"/>
</dbReference>
<evidence type="ECO:0000256" key="6">
    <source>
        <dbReference type="PROSITE-ProRule" id="PRU00201"/>
    </source>
</evidence>
<dbReference type="GO" id="GO:0000785">
    <property type="term" value="C:chromatin"/>
    <property type="evidence" value="ECO:0007669"/>
    <property type="project" value="TreeGrafter"/>
</dbReference>
<protein>
    <submittedName>
        <fullName evidence="10">T-box domain-containing protein</fullName>
    </submittedName>
</protein>
<dbReference type="InterPro" id="IPR008967">
    <property type="entry name" value="p53-like_TF_DNA-bd_sf"/>
</dbReference>
<dbReference type="PANTHER" id="PTHR11267:SF195">
    <property type="entry name" value="OPTOMOTOR-BLIND-RELATED-GENE-1, ISOFORM A"/>
    <property type="match status" value="1"/>
</dbReference>
<evidence type="ECO:0000256" key="3">
    <source>
        <dbReference type="ARBA" id="ARBA00023125"/>
    </source>
</evidence>
<dbReference type="GO" id="GO:0000981">
    <property type="term" value="F:DNA-binding transcription factor activity, RNA polymerase II-specific"/>
    <property type="evidence" value="ECO:0007669"/>
    <property type="project" value="TreeGrafter"/>
</dbReference>
<dbReference type="FunFam" id="2.60.40.820:FF:000007">
    <property type="entry name" value="T-box transcription factor"/>
    <property type="match status" value="1"/>
</dbReference>
<proteinExistence type="predicted"/>
<keyword evidence="3 6" id="KW-0238">DNA-binding</keyword>
<dbReference type="Pfam" id="PF00907">
    <property type="entry name" value="T-box"/>
    <property type="match status" value="1"/>
</dbReference>
<feature type="DNA-binding region" description="T-box" evidence="6">
    <location>
        <begin position="95"/>
        <end position="269"/>
    </location>
</feature>
<dbReference type="GO" id="GO:0001708">
    <property type="term" value="P:cell fate specification"/>
    <property type="evidence" value="ECO:0007669"/>
    <property type="project" value="TreeGrafter"/>
</dbReference>
<dbReference type="InterPro" id="IPR018186">
    <property type="entry name" value="TF_T-box_CS"/>
</dbReference>
<feature type="domain" description="T-box" evidence="8">
    <location>
        <begin position="90"/>
        <end position="269"/>
    </location>
</feature>
<dbReference type="GO" id="GO:0000978">
    <property type="term" value="F:RNA polymerase II cis-regulatory region sequence-specific DNA binding"/>
    <property type="evidence" value="ECO:0007669"/>
    <property type="project" value="InterPro"/>
</dbReference>
<keyword evidence="2" id="KW-0805">Transcription regulation</keyword>
<dbReference type="PANTHER" id="PTHR11267">
    <property type="entry name" value="T-BOX PROTEIN-RELATED"/>
    <property type="match status" value="1"/>
</dbReference>
<dbReference type="InterPro" id="IPR036960">
    <property type="entry name" value="T-box_sf"/>
</dbReference>
<name>A0A914BW07_9BILA</name>
<comment type="subcellular location">
    <subcellularLocation>
        <location evidence="1 6">Nucleus</location>
    </subcellularLocation>
</comment>
<dbReference type="Gene3D" id="2.60.40.820">
    <property type="entry name" value="Transcription factor, T-box"/>
    <property type="match status" value="1"/>
</dbReference>
<dbReference type="AlphaFoldDB" id="A0A914BW07"/>
<dbReference type="SUPFAM" id="SSF49417">
    <property type="entry name" value="p53-like transcription factors"/>
    <property type="match status" value="1"/>
</dbReference>
<feature type="compositionally biased region" description="Basic residues" evidence="7">
    <location>
        <begin position="33"/>
        <end position="44"/>
    </location>
</feature>
<accession>A0A914BW07</accession>
<evidence type="ECO:0000256" key="2">
    <source>
        <dbReference type="ARBA" id="ARBA00023015"/>
    </source>
</evidence>
<dbReference type="PRINTS" id="PR00937">
    <property type="entry name" value="TBOX"/>
</dbReference>
<dbReference type="GO" id="GO:0005634">
    <property type="term" value="C:nucleus"/>
    <property type="evidence" value="ECO:0007669"/>
    <property type="project" value="UniProtKB-SubCell"/>
</dbReference>
<keyword evidence="9" id="KW-1185">Reference proteome</keyword>
<keyword evidence="5 6" id="KW-0539">Nucleus</keyword>